<dbReference type="EMBL" id="CAJVQB010023574">
    <property type="protein sequence ID" value="CAG8802227.1"/>
    <property type="molecule type" value="Genomic_DNA"/>
</dbReference>
<sequence length="107" mass="12764">DPLFFPVDESDRLANFTRSKKRYIEDSTLTELLEEEKFWMKVLNYPEVQLDNTDYIDSGDEVGEGGIFLEAVEDPSWKLDIGTLEDNNYYRIEELLIEYDKFFVWTF</sequence>
<evidence type="ECO:0000313" key="1">
    <source>
        <dbReference type="EMBL" id="CAG8802227.1"/>
    </source>
</evidence>
<gene>
    <name evidence="1" type="ORF">GMARGA_LOCUS23379</name>
</gene>
<proteinExistence type="predicted"/>
<protein>
    <submittedName>
        <fullName evidence="1">29400_t:CDS:1</fullName>
    </submittedName>
</protein>
<dbReference type="Proteomes" id="UP000789901">
    <property type="component" value="Unassembled WGS sequence"/>
</dbReference>
<organism evidence="1 2">
    <name type="scientific">Gigaspora margarita</name>
    <dbReference type="NCBI Taxonomy" id="4874"/>
    <lineage>
        <taxon>Eukaryota</taxon>
        <taxon>Fungi</taxon>
        <taxon>Fungi incertae sedis</taxon>
        <taxon>Mucoromycota</taxon>
        <taxon>Glomeromycotina</taxon>
        <taxon>Glomeromycetes</taxon>
        <taxon>Diversisporales</taxon>
        <taxon>Gigasporaceae</taxon>
        <taxon>Gigaspora</taxon>
    </lineage>
</organism>
<reference evidence="1 2" key="1">
    <citation type="submission" date="2021-06" db="EMBL/GenBank/DDBJ databases">
        <authorList>
            <person name="Kallberg Y."/>
            <person name="Tangrot J."/>
            <person name="Rosling A."/>
        </authorList>
    </citation>
    <scope>NUCLEOTIDE SEQUENCE [LARGE SCALE GENOMIC DNA]</scope>
    <source>
        <strain evidence="1 2">120-4 pot B 10/14</strain>
    </source>
</reference>
<feature type="non-terminal residue" evidence="1">
    <location>
        <position position="1"/>
    </location>
</feature>
<name>A0ABN7VVK0_GIGMA</name>
<keyword evidence="2" id="KW-1185">Reference proteome</keyword>
<comment type="caution">
    <text evidence="1">The sequence shown here is derived from an EMBL/GenBank/DDBJ whole genome shotgun (WGS) entry which is preliminary data.</text>
</comment>
<evidence type="ECO:0000313" key="2">
    <source>
        <dbReference type="Proteomes" id="UP000789901"/>
    </source>
</evidence>
<accession>A0ABN7VVK0</accession>